<name>A0A9Q1B1M3_9SAUR</name>
<accession>A0A9Q1B1M3</accession>
<reference evidence="8" key="1">
    <citation type="journal article" date="2023" name="DNA Res.">
        <title>Chromosome-level genome assembly of Phrynocephalus forsythii using third-generation DNA sequencing and Hi-C analysis.</title>
        <authorList>
            <person name="Qi Y."/>
            <person name="Zhao W."/>
            <person name="Zhao Y."/>
            <person name="Niu C."/>
            <person name="Cao S."/>
            <person name="Zhang Y."/>
        </authorList>
    </citation>
    <scope>NUCLEOTIDE SEQUENCE</scope>
    <source>
        <tissue evidence="8">Muscle</tissue>
    </source>
</reference>
<dbReference type="AlphaFoldDB" id="A0A9Q1B1M3"/>
<keyword evidence="6" id="KW-0472">Membrane</keyword>
<dbReference type="PANTHER" id="PTHR16059:SF13">
    <property type="entry name" value="ANTHRAX TOXIN RECEPTOR 2"/>
    <property type="match status" value="1"/>
</dbReference>
<dbReference type="Proteomes" id="UP001142489">
    <property type="component" value="Unassembled WGS sequence"/>
</dbReference>
<feature type="non-terminal residue" evidence="8">
    <location>
        <position position="1"/>
    </location>
</feature>
<evidence type="ECO:0000313" key="9">
    <source>
        <dbReference type="Proteomes" id="UP001142489"/>
    </source>
</evidence>
<evidence type="ECO:0000256" key="5">
    <source>
        <dbReference type="ARBA" id="ARBA00022989"/>
    </source>
</evidence>
<keyword evidence="5" id="KW-1133">Transmembrane helix</keyword>
<evidence type="ECO:0000256" key="6">
    <source>
        <dbReference type="ARBA" id="ARBA00023136"/>
    </source>
</evidence>
<gene>
    <name evidence="8" type="ORF">JRQ81_016960</name>
</gene>
<evidence type="ECO:0000256" key="1">
    <source>
        <dbReference type="ARBA" id="ARBA00004479"/>
    </source>
</evidence>
<dbReference type="GO" id="GO:0004888">
    <property type="term" value="F:transmembrane signaling receptor activity"/>
    <property type="evidence" value="ECO:0007669"/>
    <property type="project" value="TreeGrafter"/>
</dbReference>
<feature type="domain" description="Anthrax toxin receptor extracellular" evidence="7">
    <location>
        <begin position="1"/>
        <end position="66"/>
    </location>
</feature>
<comment type="caution">
    <text evidence="8">The sequence shown here is derived from an EMBL/GenBank/DDBJ whole genome shotgun (WGS) entry which is preliminary data.</text>
</comment>
<proteinExistence type="predicted"/>
<dbReference type="GO" id="GO:0046872">
    <property type="term" value="F:metal ion binding"/>
    <property type="evidence" value="ECO:0007669"/>
    <property type="project" value="UniProtKB-KW"/>
</dbReference>
<keyword evidence="3" id="KW-0479">Metal-binding</keyword>
<dbReference type="GO" id="GO:0005886">
    <property type="term" value="C:plasma membrane"/>
    <property type="evidence" value="ECO:0007669"/>
    <property type="project" value="TreeGrafter"/>
</dbReference>
<feature type="non-terminal residue" evidence="8">
    <location>
        <position position="66"/>
    </location>
</feature>
<dbReference type="GO" id="GO:0009986">
    <property type="term" value="C:cell surface"/>
    <property type="evidence" value="ECO:0007669"/>
    <property type="project" value="TreeGrafter"/>
</dbReference>
<keyword evidence="2" id="KW-0812">Transmembrane</keyword>
<keyword evidence="9" id="KW-1185">Reference proteome</keyword>
<evidence type="ECO:0000256" key="4">
    <source>
        <dbReference type="ARBA" id="ARBA00022729"/>
    </source>
</evidence>
<evidence type="ECO:0000313" key="8">
    <source>
        <dbReference type="EMBL" id="KAJ7327201.1"/>
    </source>
</evidence>
<organism evidence="8 9">
    <name type="scientific">Phrynocephalus forsythii</name>
    <dbReference type="NCBI Taxonomy" id="171643"/>
    <lineage>
        <taxon>Eukaryota</taxon>
        <taxon>Metazoa</taxon>
        <taxon>Chordata</taxon>
        <taxon>Craniata</taxon>
        <taxon>Vertebrata</taxon>
        <taxon>Euteleostomi</taxon>
        <taxon>Lepidosauria</taxon>
        <taxon>Squamata</taxon>
        <taxon>Bifurcata</taxon>
        <taxon>Unidentata</taxon>
        <taxon>Episquamata</taxon>
        <taxon>Toxicofera</taxon>
        <taxon>Iguania</taxon>
        <taxon>Acrodonta</taxon>
        <taxon>Agamidae</taxon>
        <taxon>Agaminae</taxon>
        <taxon>Phrynocephalus</taxon>
    </lineage>
</organism>
<dbReference type="PANTHER" id="PTHR16059">
    <property type="entry name" value="ANTHRAX TOXIN RECEPTOR"/>
    <property type="match status" value="1"/>
</dbReference>
<dbReference type="EMBL" id="JAPFRF010000007">
    <property type="protein sequence ID" value="KAJ7327201.1"/>
    <property type="molecule type" value="Genomic_DNA"/>
</dbReference>
<evidence type="ECO:0000256" key="3">
    <source>
        <dbReference type="ARBA" id="ARBA00022723"/>
    </source>
</evidence>
<dbReference type="Pfam" id="PF05587">
    <property type="entry name" value="Anth_Ig"/>
    <property type="match status" value="1"/>
</dbReference>
<dbReference type="OrthoDB" id="10035766at2759"/>
<comment type="subcellular location">
    <subcellularLocation>
        <location evidence="1">Membrane</location>
        <topology evidence="1">Single-pass type I membrane protein</topology>
    </subcellularLocation>
</comment>
<dbReference type="InterPro" id="IPR008400">
    <property type="entry name" value="Anthrax_toxin_rcpt_extracel"/>
</dbReference>
<sequence>EFQVVLRGSGFTLGRTKESVVCSYVVNGTTINEKPMRVESDFMLCPAPVLHEVGQTMDVFVSLNKG</sequence>
<keyword evidence="4" id="KW-0732">Signal</keyword>
<evidence type="ECO:0000259" key="7">
    <source>
        <dbReference type="Pfam" id="PF05587"/>
    </source>
</evidence>
<evidence type="ECO:0000256" key="2">
    <source>
        <dbReference type="ARBA" id="ARBA00022692"/>
    </source>
</evidence>
<protein>
    <recommendedName>
        <fullName evidence="7">Anthrax toxin receptor extracellular domain-containing protein</fullName>
    </recommendedName>
</protein>